<evidence type="ECO:0000313" key="4">
    <source>
        <dbReference type="EMBL" id="MFD2206502.1"/>
    </source>
</evidence>
<dbReference type="Proteomes" id="UP001597294">
    <property type="component" value="Unassembled WGS sequence"/>
</dbReference>
<dbReference type="SUPFAM" id="SSF51419">
    <property type="entry name" value="PLP-binding barrel"/>
    <property type="match status" value="1"/>
</dbReference>
<dbReference type="PANTHER" id="PTHR28004">
    <property type="entry name" value="ZGC:162816-RELATED"/>
    <property type="match status" value="1"/>
</dbReference>
<dbReference type="Pfam" id="PF01168">
    <property type="entry name" value="Ala_racemase_N"/>
    <property type="match status" value="1"/>
</dbReference>
<sequence>MSSEKIIETPAVLIDLEVAKKNITRFQEHCDQYSIALRPHIKTHKLPSMAKLQIAAGAVGITCQKIGEAEVMADAGILDILITYNILGASKLARLAKLARRCNLSVVADNAVVVKGLSQTFSQEKKSLEILIECDTGAGRCGVQTTDAVVELAKIIYSSKGLTLGGLMTYPPMGKSQQVENWLKKAKDALATNDLPCPKISSGGTPNMWKSQEVPIADEHRSGTYIYNDRSLINTGHCTRNDCALSVRATVVSTPTPDRAIIDAGSKMLTSDLLGMKGFGLIVEAPDAQLVSLSEEHGIINLSESTWQPKVGELIHIIPNHACVVTNMVDHVYLIEGNRIEKTPVLARGRVT</sequence>
<dbReference type="PANTHER" id="PTHR28004:SF2">
    <property type="entry name" value="D-SERINE DEHYDRATASE"/>
    <property type="match status" value="1"/>
</dbReference>
<evidence type="ECO:0000259" key="3">
    <source>
        <dbReference type="SMART" id="SM01119"/>
    </source>
</evidence>
<organism evidence="4 5">
    <name type="scientific">Kiloniella antarctica</name>
    <dbReference type="NCBI Taxonomy" id="1550907"/>
    <lineage>
        <taxon>Bacteria</taxon>
        <taxon>Pseudomonadati</taxon>
        <taxon>Pseudomonadota</taxon>
        <taxon>Alphaproteobacteria</taxon>
        <taxon>Rhodospirillales</taxon>
        <taxon>Kiloniellaceae</taxon>
        <taxon>Kiloniella</taxon>
    </lineage>
</organism>
<keyword evidence="5" id="KW-1185">Reference proteome</keyword>
<dbReference type="InterPro" id="IPR042208">
    <property type="entry name" value="D-ser_dehydrat-like_sf"/>
</dbReference>
<dbReference type="EMBL" id="JBHUII010000004">
    <property type="protein sequence ID" value="MFD2206502.1"/>
    <property type="molecule type" value="Genomic_DNA"/>
</dbReference>
<accession>A0ABW5BK52</accession>
<dbReference type="CDD" id="cd06820">
    <property type="entry name" value="PLPDE_III_LS_D-TA_like"/>
    <property type="match status" value="1"/>
</dbReference>
<name>A0ABW5BK52_9PROT</name>
<dbReference type="InterPro" id="IPR029066">
    <property type="entry name" value="PLP-binding_barrel"/>
</dbReference>
<dbReference type="InterPro" id="IPR026956">
    <property type="entry name" value="D-ser_dehydrat-like_dom"/>
</dbReference>
<dbReference type="InterPro" id="IPR051466">
    <property type="entry name" value="D-amino_acid_metab_enzyme"/>
</dbReference>
<comment type="caution">
    <text evidence="4">The sequence shown here is derived from an EMBL/GenBank/DDBJ whole genome shotgun (WGS) entry which is preliminary data.</text>
</comment>
<gene>
    <name evidence="4" type="ORF">ACFSKO_12790</name>
</gene>
<dbReference type="Gene3D" id="3.20.20.10">
    <property type="entry name" value="Alanine racemase"/>
    <property type="match status" value="1"/>
</dbReference>
<evidence type="ECO:0000256" key="2">
    <source>
        <dbReference type="ARBA" id="ARBA00023239"/>
    </source>
</evidence>
<proteinExistence type="inferred from homology"/>
<evidence type="ECO:0000256" key="1">
    <source>
        <dbReference type="ARBA" id="ARBA00005323"/>
    </source>
</evidence>
<evidence type="ECO:0000313" key="5">
    <source>
        <dbReference type="Proteomes" id="UP001597294"/>
    </source>
</evidence>
<reference evidence="5" key="1">
    <citation type="journal article" date="2019" name="Int. J. Syst. Evol. Microbiol.">
        <title>The Global Catalogue of Microorganisms (GCM) 10K type strain sequencing project: providing services to taxonomists for standard genome sequencing and annotation.</title>
        <authorList>
            <consortium name="The Broad Institute Genomics Platform"/>
            <consortium name="The Broad Institute Genome Sequencing Center for Infectious Disease"/>
            <person name="Wu L."/>
            <person name="Ma J."/>
        </authorList>
    </citation>
    <scope>NUCLEOTIDE SEQUENCE [LARGE SCALE GENOMIC DNA]</scope>
    <source>
        <strain evidence="5">CGMCC 4.7192</strain>
    </source>
</reference>
<dbReference type="Pfam" id="PF14031">
    <property type="entry name" value="D-ser_dehydrat"/>
    <property type="match status" value="1"/>
</dbReference>
<dbReference type="SMART" id="SM01119">
    <property type="entry name" value="D-ser_dehydrat"/>
    <property type="match status" value="1"/>
</dbReference>
<keyword evidence="2" id="KW-0456">Lyase</keyword>
<dbReference type="InterPro" id="IPR001608">
    <property type="entry name" value="Ala_racemase_N"/>
</dbReference>
<dbReference type="RefSeq" id="WP_380252138.1">
    <property type="nucleotide sequence ID" value="NZ_JBHUII010000004.1"/>
</dbReference>
<comment type="similarity">
    <text evidence="1">Belongs to the DSD1 family.</text>
</comment>
<dbReference type="Gene3D" id="2.40.37.20">
    <property type="entry name" value="D-serine dehydratase-like domain"/>
    <property type="match status" value="1"/>
</dbReference>
<protein>
    <submittedName>
        <fullName evidence="4">D-TA family PLP-dependent enzyme</fullName>
    </submittedName>
</protein>
<feature type="domain" description="D-serine dehydratase-like" evidence="3">
    <location>
        <begin position="244"/>
        <end position="336"/>
    </location>
</feature>